<protein>
    <submittedName>
        <fullName evidence="2">Uncharacterized protein</fullName>
    </submittedName>
</protein>
<accession>A0A2P5HTI1</accession>
<gene>
    <name evidence="2" type="ORF">DHEL01_v208045</name>
</gene>
<keyword evidence="3" id="KW-1185">Reference proteome</keyword>
<dbReference type="Proteomes" id="UP000094444">
    <property type="component" value="Unassembled WGS sequence"/>
</dbReference>
<sequence>MYASTAPMPDGEHATWSAGRHDSRTATHAYVIYPRGVPLGSSSAARDARWRNQHLTTAEVVFSGLGGLDALSLSEPLGLEIHRWFRAMYTDPMRATELCIRFIMLYDPATKLVQLYREDADPASAPEHTFTTPCQFPWEKLGLPPPVVGRP</sequence>
<name>A0A2P5HTI1_DIAHE</name>
<dbReference type="InParanoid" id="A0A2P5HTI1"/>
<proteinExistence type="predicted"/>
<comment type="caution">
    <text evidence="2">The sequence shown here is derived from an EMBL/GenBank/DDBJ whole genome shotgun (WGS) entry which is preliminary data.</text>
</comment>
<dbReference type="EMBL" id="MAVT02000775">
    <property type="protein sequence ID" value="POS73563.1"/>
    <property type="molecule type" value="Genomic_DNA"/>
</dbReference>
<organism evidence="2 3">
    <name type="scientific">Diaporthe helianthi</name>
    <dbReference type="NCBI Taxonomy" id="158607"/>
    <lineage>
        <taxon>Eukaryota</taxon>
        <taxon>Fungi</taxon>
        <taxon>Dikarya</taxon>
        <taxon>Ascomycota</taxon>
        <taxon>Pezizomycotina</taxon>
        <taxon>Sordariomycetes</taxon>
        <taxon>Sordariomycetidae</taxon>
        <taxon>Diaporthales</taxon>
        <taxon>Diaporthaceae</taxon>
        <taxon>Diaporthe</taxon>
    </lineage>
</organism>
<evidence type="ECO:0000313" key="2">
    <source>
        <dbReference type="EMBL" id="POS73563.1"/>
    </source>
</evidence>
<evidence type="ECO:0000313" key="3">
    <source>
        <dbReference type="Proteomes" id="UP000094444"/>
    </source>
</evidence>
<evidence type="ECO:0000256" key="1">
    <source>
        <dbReference type="SAM" id="MobiDB-lite"/>
    </source>
</evidence>
<dbReference type="AlphaFoldDB" id="A0A2P5HTI1"/>
<reference evidence="2" key="1">
    <citation type="submission" date="2017-09" db="EMBL/GenBank/DDBJ databases">
        <title>Polyketide synthases of a Diaporthe helianthi virulent isolate.</title>
        <authorList>
            <person name="Baroncelli R."/>
        </authorList>
    </citation>
    <scope>NUCLEOTIDE SEQUENCE [LARGE SCALE GENOMIC DNA]</scope>
    <source>
        <strain evidence="2">7/96</strain>
    </source>
</reference>
<feature type="region of interest" description="Disordered" evidence="1">
    <location>
        <begin position="1"/>
        <end position="20"/>
    </location>
</feature>